<dbReference type="EMBL" id="CM047908">
    <property type="protein sequence ID" value="KAJ0082191.1"/>
    <property type="molecule type" value="Genomic_DNA"/>
</dbReference>
<comment type="caution">
    <text evidence="1">The sequence shown here is derived from an EMBL/GenBank/DDBJ whole genome shotgun (WGS) entry which is preliminary data.</text>
</comment>
<dbReference type="Proteomes" id="UP001164250">
    <property type="component" value="Chromosome 12"/>
</dbReference>
<gene>
    <name evidence="1" type="ORF">Patl1_11193</name>
</gene>
<accession>A0ACC1A6Z3</accession>
<organism evidence="1 2">
    <name type="scientific">Pistacia atlantica</name>
    <dbReference type="NCBI Taxonomy" id="434234"/>
    <lineage>
        <taxon>Eukaryota</taxon>
        <taxon>Viridiplantae</taxon>
        <taxon>Streptophyta</taxon>
        <taxon>Embryophyta</taxon>
        <taxon>Tracheophyta</taxon>
        <taxon>Spermatophyta</taxon>
        <taxon>Magnoliopsida</taxon>
        <taxon>eudicotyledons</taxon>
        <taxon>Gunneridae</taxon>
        <taxon>Pentapetalae</taxon>
        <taxon>rosids</taxon>
        <taxon>malvids</taxon>
        <taxon>Sapindales</taxon>
        <taxon>Anacardiaceae</taxon>
        <taxon>Pistacia</taxon>
    </lineage>
</organism>
<keyword evidence="2" id="KW-1185">Reference proteome</keyword>
<name>A0ACC1A6Z3_9ROSI</name>
<sequence length="279" mass="30892">MTNGHLMVDQVDGMTLTCLRGMSTEECRSHSSIWALAKAPLILGYDIRSMDKDTLAVITNKEVISVNQDKLGVQGKKVKKTSDLDVWAGPVSGAAQLCGFLDPKKIREEFNRLTSIIKSRVVDSTIFGDAEDARLSDLSNKTSVNDVDMPDLCSAAVSEAKKWFEAIVTIADEDGNYLQEAWEHILICVSRFEHNVQVELKEVKLRGGCYVMDPQKAVEMVDENTICFAAILGSTLNGEFEDVKRDTPIHIDAASGGFIAPFLYPELEWEFPVAFGEEH</sequence>
<proteinExistence type="predicted"/>
<evidence type="ECO:0000313" key="1">
    <source>
        <dbReference type="EMBL" id="KAJ0082191.1"/>
    </source>
</evidence>
<evidence type="ECO:0000313" key="2">
    <source>
        <dbReference type="Proteomes" id="UP001164250"/>
    </source>
</evidence>
<protein>
    <submittedName>
        <fullName evidence="1">Uncharacterized protein</fullName>
    </submittedName>
</protein>
<reference evidence="2" key="1">
    <citation type="journal article" date="2023" name="G3 (Bethesda)">
        <title>Genome assembly and association tests identify interacting loci associated with vigor, precocity, and sex in interspecific pistachio rootstocks.</title>
        <authorList>
            <person name="Palmer W."/>
            <person name="Jacygrad E."/>
            <person name="Sagayaradj S."/>
            <person name="Cavanaugh K."/>
            <person name="Han R."/>
            <person name="Bertier L."/>
            <person name="Beede B."/>
            <person name="Kafkas S."/>
            <person name="Golino D."/>
            <person name="Preece J."/>
            <person name="Michelmore R."/>
        </authorList>
    </citation>
    <scope>NUCLEOTIDE SEQUENCE [LARGE SCALE GENOMIC DNA]</scope>
</reference>